<evidence type="ECO:0000313" key="6">
    <source>
        <dbReference type="Proteomes" id="UP001174909"/>
    </source>
</evidence>
<protein>
    <submittedName>
        <fullName evidence="5">5-keto-4-deoxy-D-glucarate aldolase</fullName>
    </submittedName>
</protein>
<evidence type="ECO:0000313" key="5">
    <source>
        <dbReference type="EMBL" id="CAI8008381.1"/>
    </source>
</evidence>
<evidence type="ECO:0000256" key="1">
    <source>
        <dbReference type="ARBA" id="ARBA00005568"/>
    </source>
</evidence>
<dbReference type="PANTHER" id="PTHR30502:SF0">
    <property type="entry name" value="PHOSPHOENOLPYRUVATE CARBOXYLASE FAMILY PROTEIN"/>
    <property type="match status" value="1"/>
</dbReference>
<accession>A0AA35W8X1</accession>
<evidence type="ECO:0000259" key="4">
    <source>
        <dbReference type="Pfam" id="PF03328"/>
    </source>
</evidence>
<organism evidence="5 6">
    <name type="scientific">Geodia barretti</name>
    <name type="common">Barrett's horny sponge</name>
    <dbReference type="NCBI Taxonomy" id="519541"/>
    <lineage>
        <taxon>Eukaryota</taxon>
        <taxon>Metazoa</taxon>
        <taxon>Porifera</taxon>
        <taxon>Demospongiae</taxon>
        <taxon>Heteroscleromorpha</taxon>
        <taxon>Tetractinellida</taxon>
        <taxon>Astrophorina</taxon>
        <taxon>Geodiidae</taxon>
        <taxon>Geodia</taxon>
    </lineage>
</organism>
<dbReference type="AlphaFoldDB" id="A0AA35W8X1"/>
<dbReference type="EMBL" id="CASHTH010000839">
    <property type="protein sequence ID" value="CAI8008381.1"/>
    <property type="molecule type" value="Genomic_DNA"/>
</dbReference>
<keyword evidence="6" id="KW-1185">Reference proteome</keyword>
<gene>
    <name evidence="5" type="ORF">GBAR_LOCUS5741</name>
</gene>
<dbReference type="GO" id="GO:0005737">
    <property type="term" value="C:cytoplasm"/>
    <property type="evidence" value="ECO:0007669"/>
    <property type="project" value="TreeGrafter"/>
</dbReference>
<comment type="caution">
    <text evidence="5">The sequence shown here is derived from an EMBL/GenBank/DDBJ whole genome shotgun (WGS) entry which is preliminary data.</text>
</comment>
<evidence type="ECO:0000256" key="2">
    <source>
        <dbReference type="ARBA" id="ARBA00022723"/>
    </source>
</evidence>
<name>A0AA35W8X1_GEOBA</name>
<dbReference type="GO" id="GO:0016832">
    <property type="term" value="F:aldehyde-lyase activity"/>
    <property type="evidence" value="ECO:0007669"/>
    <property type="project" value="TreeGrafter"/>
</dbReference>
<evidence type="ECO:0000256" key="3">
    <source>
        <dbReference type="ARBA" id="ARBA00023239"/>
    </source>
</evidence>
<dbReference type="InterPro" id="IPR050251">
    <property type="entry name" value="HpcH-HpaI_aldolase"/>
</dbReference>
<feature type="domain" description="HpcH/HpaI aldolase/citrate lyase" evidence="4">
    <location>
        <begin position="24"/>
        <end position="133"/>
    </location>
</feature>
<proteinExistence type="inferred from homology"/>
<reference evidence="5" key="1">
    <citation type="submission" date="2023-03" db="EMBL/GenBank/DDBJ databases">
        <authorList>
            <person name="Steffen K."/>
            <person name="Cardenas P."/>
        </authorList>
    </citation>
    <scope>NUCLEOTIDE SEQUENCE</scope>
</reference>
<sequence length="136" mass="14430">MCDYIGQFGFDAAFVDFEHGDPPTLDQGASGVVVPHIITPDDARHAAAACRYPPDGVRGVAGSRRSYGVDDFFRRANEEVTCTALIEDYAAVQNIEALIEVDGVDVFYVAPSDLAASMGHTGDVGHPDVQDAISGQ</sequence>
<dbReference type="SUPFAM" id="SSF51621">
    <property type="entry name" value="Phosphoenolpyruvate/pyruvate domain"/>
    <property type="match status" value="1"/>
</dbReference>
<dbReference type="InterPro" id="IPR005000">
    <property type="entry name" value="Aldolase/citrate-lyase_domain"/>
</dbReference>
<dbReference type="InterPro" id="IPR040442">
    <property type="entry name" value="Pyrv_kinase-like_dom_sf"/>
</dbReference>
<dbReference type="GO" id="GO:0046872">
    <property type="term" value="F:metal ion binding"/>
    <property type="evidence" value="ECO:0007669"/>
    <property type="project" value="UniProtKB-KW"/>
</dbReference>
<dbReference type="Gene3D" id="3.20.20.60">
    <property type="entry name" value="Phosphoenolpyruvate-binding domains"/>
    <property type="match status" value="1"/>
</dbReference>
<dbReference type="Proteomes" id="UP001174909">
    <property type="component" value="Unassembled WGS sequence"/>
</dbReference>
<comment type="similarity">
    <text evidence="1">Belongs to the HpcH/HpaI aldolase family.</text>
</comment>
<keyword evidence="2" id="KW-0479">Metal-binding</keyword>
<dbReference type="PANTHER" id="PTHR30502">
    <property type="entry name" value="2-KETO-3-DEOXY-L-RHAMNONATE ALDOLASE"/>
    <property type="match status" value="1"/>
</dbReference>
<dbReference type="InterPro" id="IPR015813">
    <property type="entry name" value="Pyrv/PenolPyrv_kinase-like_dom"/>
</dbReference>
<keyword evidence="3" id="KW-0456">Lyase</keyword>
<dbReference type="Pfam" id="PF03328">
    <property type="entry name" value="HpcH_HpaI"/>
    <property type="match status" value="1"/>
</dbReference>